<protein>
    <submittedName>
        <fullName evidence="1">Uncharacterized protein</fullName>
    </submittedName>
</protein>
<evidence type="ECO:0000313" key="1">
    <source>
        <dbReference type="EMBL" id="CAE6787059.1"/>
    </source>
</evidence>
<reference evidence="1 2" key="1">
    <citation type="submission" date="2021-02" db="EMBL/GenBank/DDBJ databases">
        <authorList>
            <person name="Han P."/>
        </authorList>
    </citation>
    <scope>NUCLEOTIDE SEQUENCE [LARGE SCALE GENOMIC DNA]</scope>
    <source>
        <strain evidence="1">Candidatus Nitrospira sp. ZN2</strain>
    </source>
</reference>
<dbReference type="RefSeq" id="WP_213043748.1">
    <property type="nucleotide sequence ID" value="NZ_CAJNBJ010000018.1"/>
</dbReference>
<dbReference type="Proteomes" id="UP000675880">
    <property type="component" value="Unassembled WGS sequence"/>
</dbReference>
<accession>A0ABM8S3W5</accession>
<gene>
    <name evidence="1" type="ORF">NSPZN2_50159</name>
</gene>
<keyword evidence="2" id="KW-1185">Reference proteome</keyword>
<evidence type="ECO:0000313" key="2">
    <source>
        <dbReference type="Proteomes" id="UP000675880"/>
    </source>
</evidence>
<sequence length="288" mass="31093">MGPQQQASRALAALFAMFVWVSTGTGSDAADKTTGLLTLRDALTLPNHPVRIDARLTATGQTDHRPLGGVPLRLRIDGKDIAIGTTNETGQVSFDYLPKMRGTNVISLSVDPAASVSAEPREATLCVWERRRPIVLVELESLMLPVPSSTLSEPAGIGAKSPTEPVPDAAEELSKLTQYYYNVVYVPGGELSSSESDVGHMLRQWLTSHKFPPGFVAVPGTGGLSATLDALKNDGWTTMKSGIGRTRAFADMLLQHRMEVVVVPELPKGELPRKAKAAKDWKEVRKKL</sequence>
<name>A0ABM8S3W5_9BACT</name>
<proteinExistence type="predicted"/>
<comment type="caution">
    <text evidence="1">The sequence shown here is derived from an EMBL/GenBank/DDBJ whole genome shotgun (WGS) entry which is preliminary data.</text>
</comment>
<organism evidence="1 2">
    <name type="scientific">Nitrospira defluvii</name>
    <dbReference type="NCBI Taxonomy" id="330214"/>
    <lineage>
        <taxon>Bacteria</taxon>
        <taxon>Pseudomonadati</taxon>
        <taxon>Nitrospirota</taxon>
        <taxon>Nitrospiria</taxon>
        <taxon>Nitrospirales</taxon>
        <taxon>Nitrospiraceae</taxon>
        <taxon>Nitrospira</taxon>
    </lineage>
</organism>
<dbReference type="EMBL" id="CAJNBJ010000018">
    <property type="protein sequence ID" value="CAE6787059.1"/>
    <property type="molecule type" value="Genomic_DNA"/>
</dbReference>